<dbReference type="NCBIfam" id="TIGR01633">
    <property type="entry name" value="phi3626_gp14_N"/>
    <property type="match status" value="1"/>
</dbReference>
<organism evidence="2">
    <name type="scientific">Siphoviridae sp. ctS3r5</name>
    <dbReference type="NCBI Taxonomy" id="2826341"/>
    <lineage>
        <taxon>Viruses</taxon>
        <taxon>Duplodnaviria</taxon>
        <taxon>Heunggongvirae</taxon>
        <taxon>Uroviricota</taxon>
        <taxon>Caudoviricetes</taxon>
    </lineage>
</organism>
<proteinExistence type="predicted"/>
<dbReference type="InterPro" id="IPR008841">
    <property type="entry name" value="Siphovirus-type_tail_N"/>
</dbReference>
<reference evidence="2" key="1">
    <citation type="journal article" date="2021" name="Proc. Natl. Acad. Sci. U.S.A.">
        <title>A Catalog of Tens of Thousands of Viruses from Human Metagenomes Reveals Hidden Associations with Chronic Diseases.</title>
        <authorList>
            <person name="Tisza M.J."/>
            <person name="Buck C.B."/>
        </authorList>
    </citation>
    <scope>NUCLEOTIDE SEQUENCE</scope>
    <source>
        <strain evidence="2">CtS3r5</strain>
    </source>
</reference>
<dbReference type="Gene3D" id="2.40.30.200">
    <property type="match status" value="1"/>
</dbReference>
<accession>A0A8S5NAC3</accession>
<feature type="domain" description="Siphovirus-type tail component RIFT-related" evidence="1">
    <location>
        <begin position="29"/>
        <end position="125"/>
    </location>
</feature>
<dbReference type="Pfam" id="PF05709">
    <property type="entry name" value="Sipho_tail"/>
    <property type="match status" value="1"/>
</dbReference>
<dbReference type="EMBL" id="BK015112">
    <property type="protein sequence ID" value="DAD91396.1"/>
    <property type="molecule type" value="Genomic_DNA"/>
</dbReference>
<evidence type="ECO:0000313" key="2">
    <source>
        <dbReference type="EMBL" id="DAD91396.1"/>
    </source>
</evidence>
<name>A0A8S5NAC3_9CAUD</name>
<dbReference type="InterPro" id="IPR006520">
    <property type="entry name" value="Dit_BPSPP_N"/>
</dbReference>
<protein>
    <submittedName>
        <fullName evidence="2">Distal tail protein</fullName>
    </submittedName>
</protein>
<sequence length="243" mass="27567">MPMYRVEYNGKCNTSLYILVKERPAIPSPEYDYDTVKIPGRDGDVYIEKKTVKDITIPISFTFACKPHRWQGVAREARKWLLGKGDRKLTLSDNQDRYYKVKHVVVNQTERQVKEVGEFSADFICEGRQYLFEGDRPLELTYTNGSSGQSTHVWNPYEVSMPVFIVSGSGTCRISVNGNVLEAEVNGRLTVDTQREVAYKADMSSANTNVTCDYETLALEPGDNTITKTAGFALQILPKWREI</sequence>
<evidence type="ECO:0000259" key="1">
    <source>
        <dbReference type="Pfam" id="PF05709"/>
    </source>
</evidence>